<evidence type="ECO:0000256" key="7">
    <source>
        <dbReference type="ARBA" id="ARBA00023136"/>
    </source>
</evidence>
<evidence type="ECO:0000313" key="9">
    <source>
        <dbReference type="EMBL" id="MFB9762596.1"/>
    </source>
</evidence>
<dbReference type="EMBL" id="JBHMAF010000199">
    <property type="protein sequence ID" value="MFB9762596.1"/>
    <property type="molecule type" value="Genomic_DNA"/>
</dbReference>
<evidence type="ECO:0000259" key="8">
    <source>
        <dbReference type="PROSITE" id="PS50893"/>
    </source>
</evidence>
<comment type="caution">
    <text evidence="9">The sequence shown here is derived from an EMBL/GenBank/DDBJ whole genome shotgun (WGS) entry which is preliminary data.</text>
</comment>
<dbReference type="InterPro" id="IPR027417">
    <property type="entry name" value="P-loop_NTPase"/>
</dbReference>
<keyword evidence="4" id="KW-1003">Cell membrane</keyword>
<name>A0ABV5WQU1_9BACI</name>
<dbReference type="SMART" id="SM00382">
    <property type="entry name" value="AAA"/>
    <property type="match status" value="1"/>
</dbReference>
<dbReference type="PROSITE" id="PS00211">
    <property type="entry name" value="ABC_TRANSPORTER_1"/>
    <property type="match status" value="1"/>
</dbReference>
<evidence type="ECO:0000256" key="5">
    <source>
        <dbReference type="ARBA" id="ARBA00022741"/>
    </source>
</evidence>
<sequence length="273" mass="30215">MAILTIKELTIQHQDNTIVNNVSLTIHKGEWLALVGESGSGKSVTAAAIGGLLPAGLKARSGSVLLQNQDVSRLAEKELQQIRGKEISYIFQDYQGAFTPFITIGKQFDEMLKTHTSMSRKERTEYSLLSLKNVQLPEERVYKSYAFQLSGGQLQRAAIAMAMILKPKLLIADEPTTALDGMTAMNVLELIAHLKEQTNCAVLLITHDLRHVRKYADTMAIMLRGEIVEAGEKGSIFGKPQHPYTKQLFAAIPPLRETPSRLLTIAEKEAVFI</sequence>
<evidence type="ECO:0000256" key="6">
    <source>
        <dbReference type="ARBA" id="ARBA00022840"/>
    </source>
</evidence>
<keyword evidence="6 9" id="KW-0067">ATP-binding</keyword>
<keyword evidence="7" id="KW-0472">Membrane</keyword>
<evidence type="ECO:0000313" key="10">
    <source>
        <dbReference type="Proteomes" id="UP001589609"/>
    </source>
</evidence>
<dbReference type="CDD" id="cd03257">
    <property type="entry name" value="ABC_NikE_OppD_transporters"/>
    <property type="match status" value="1"/>
</dbReference>
<evidence type="ECO:0000256" key="2">
    <source>
        <dbReference type="ARBA" id="ARBA00005417"/>
    </source>
</evidence>
<proteinExistence type="inferred from homology"/>
<dbReference type="InterPro" id="IPR050388">
    <property type="entry name" value="ABC_Ni/Peptide_Import"/>
</dbReference>
<dbReference type="Gene3D" id="3.40.50.300">
    <property type="entry name" value="P-loop containing nucleotide triphosphate hydrolases"/>
    <property type="match status" value="1"/>
</dbReference>
<accession>A0ABV5WQU1</accession>
<evidence type="ECO:0000256" key="3">
    <source>
        <dbReference type="ARBA" id="ARBA00022448"/>
    </source>
</evidence>
<comment type="similarity">
    <text evidence="2">Belongs to the ABC transporter superfamily.</text>
</comment>
<dbReference type="InterPro" id="IPR017871">
    <property type="entry name" value="ABC_transporter-like_CS"/>
</dbReference>
<organism evidence="9 10">
    <name type="scientific">Ectobacillus funiculus</name>
    <dbReference type="NCBI Taxonomy" id="137993"/>
    <lineage>
        <taxon>Bacteria</taxon>
        <taxon>Bacillati</taxon>
        <taxon>Bacillota</taxon>
        <taxon>Bacilli</taxon>
        <taxon>Bacillales</taxon>
        <taxon>Bacillaceae</taxon>
        <taxon>Ectobacillus</taxon>
    </lineage>
</organism>
<dbReference type="RefSeq" id="WP_379952487.1">
    <property type="nucleotide sequence ID" value="NZ_JBHMAF010000199.1"/>
</dbReference>
<dbReference type="PROSITE" id="PS50893">
    <property type="entry name" value="ABC_TRANSPORTER_2"/>
    <property type="match status" value="1"/>
</dbReference>
<dbReference type="PANTHER" id="PTHR43297:SF2">
    <property type="entry name" value="DIPEPTIDE TRANSPORT ATP-BINDING PROTEIN DPPD"/>
    <property type="match status" value="1"/>
</dbReference>
<dbReference type="Pfam" id="PF00005">
    <property type="entry name" value="ABC_tran"/>
    <property type="match status" value="1"/>
</dbReference>
<keyword evidence="3" id="KW-0813">Transport</keyword>
<dbReference type="Pfam" id="PF08352">
    <property type="entry name" value="oligo_HPY"/>
    <property type="match status" value="1"/>
</dbReference>
<protein>
    <submittedName>
        <fullName evidence="9">ABC transporter ATP-binding protein</fullName>
    </submittedName>
</protein>
<dbReference type="PANTHER" id="PTHR43297">
    <property type="entry name" value="OLIGOPEPTIDE TRANSPORT ATP-BINDING PROTEIN APPD"/>
    <property type="match status" value="1"/>
</dbReference>
<dbReference type="InterPro" id="IPR003439">
    <property type="entry name" value="ABC_transporter-like_ATP-bd"/>
</dbReference>
<reference evidence="9 10" key="1">
    <citation type="submission" date="2024-09" db="EMBL/GenBank/DDBJ databases">
        <authorList>
            <person name="Sun Q."/>
            <person name="Mori K."/>
        </authorList>
    </citation>
    <scope>NUCLEOTIDE SEQUENCE [LARGE SCALE GENOMIC DNA]</scope>
    <source>
        <strain evidence="9 10">JCM 11201</strain>
    </source>
</reference>
<dbReference type="Proteomes" id="UP001589609">
    <property type="component" value="Unassembled WGS sequence"/>
</dbReference>
<dbReference type="SUPFAM" id="SSF52540">
    <property type="entry name" value="P-loop containing nucleoside triphosphate hydrolases"/>
    <property type="match status" value="1"/>
</dbReference>
<gene>
    <name evidence="9" type="ORF">ACFFMS_30685</name>
</gene>
<evidence type="ECO:0000256" key="4">
    <source>
        <dbReference type="ARBA" id="ARBA00022475"/>
    </source>
</evidence>
<keyword evidence="5" id="KW-0547">Nucleotide-binding</keyword>
<feature type="domain" description="ABC transporter" evidence="8">
    <location>
        <begin position="4"/>
        <end position="249"/>
    </location>
</feature>
<dbReference type="GO" id="GO:0005524">
    <property type="term" value="F:ATP binding"/>
    <property type="evidence" value="ECO:0007669"/>
    <property type="project" value="UniProtKB-KW"/>
</dbReference>
<evidence type="ECO:0000256" key="1">
    <source>
        <dbReference type="ARBA" id="ARBA00004202"/>
    </source>
</evidence>
<dbReference type="InterPro" id="IPR003593">
    <property type="entry name" value="AAA+_ATPase"/>
</dbReference>
<dbReference type="InterPro" id="IPR013563">
    <property type="entry name" value="Oligopep_ABC_C"/>
</dbReference>
<keyword evidence="10" id="KW-1185">Reference proteome</keyword>
<comment type="subcellular location">
    <subcellularLocation>
        <location evidence="1">Cell membrane</location>
        <topology evidence="1">Peripheral membrane protein</topology>
    </subcellularLocation>
</comment>